<sequence length="83" mass="9481">MLPLHFNKQVFISTLKANNNTVVFLSTTIALMLTLLLQGTIQGNLKPEFFVYAVVVSMAFYAWAFIDYKFRSVKISEQSLEND</sequence>
<proteinExistence type="predicted"/>
<evidence type="ECO:0000313" key="2">
    <source>
        <dbReference type="EMBL" id="QIO09200.1"/>
    </source>
</evidence>
<keyword evidence="1" id="KW-1133">Transmembrane helix</keyword>
<dbReference type="RefSeq" id="WP_166324911.1">
    <property type="nucleotide sequence ID" value="NZ_CP049916.1"/>
</dbReference>
<accession>A0A6G8S530</accession>
<dbReference type="Proteomes" id="UP000501939">
    <property type="component" value="Chromosome"/>
</dbReference>
<feature type="transmembrane region" description="Helical" evidence="1">
    <location>
        <begin position="21"/>
        <end position="37"/>
    </location>
</feature>
<dbReference type="AlphaFoldDB" id="A0A6G8S530"/>
<keyword evidence="1" id="KW-0472">Membrane</keyword>
<evidence type="ECO:0000313" key="3">
    <source>
        <dbReference type="Proteomes" id="UP000501939"/>
    </source>
</evidence>
<keyword evidence="3" id="KW-1185">Reference proteome</keyword>
<evidence type="ECO:0000256" key="1">
    <source>
        <dbReference type="SAM" id="Phobius"/>
    </source>
</evidence>
<keyword evidence="1" id="KW-0812">Transmembrane</keyword>
<name>A0A6G8S530_9GAMM</name>
<reference evidence="2 3" key="1">
    <citation type="submission" date="2020-03" db="EMBL/GenBank/DDBJ databases">
        <authorList>
            <person name="Zhu W."/>
        </authorList>
    </citation>
    <scope>NUCLEOTIDE SEQUENCE [LARGE SCALE GENOMIC DNA]</scope>
    <source>
        <strain evidence="2 3">185</strain>
    </source>
</reference>
<feature type="transmembrane region" description="Helical" evidence="1">
    <location>
        <begin position="49"/>
        <end position="66"/>
    </location>
</feature>
<dbReference type="EMBL" id="CP049916">
    <property type="protein sequence ID" value="QIO09200.1"/>
    <property type="molecule type" value="Genomic_DNA"/>
</dbReference>
<gene>
    <name evidence="2" type="ORF">G8D99_09340</name>
</gene>
<dbReference type="KEGG" id="alj:G8D99_09340"/>
<organism evidence="2 3">
    <name type="scientific">Acinetobacter lanii</name>
    <dbReference type="NCBI Taxonomy" id="2715163"/>
    <lineage>
        <taxon>Bacteria</taxon>
        <taxon>Pseudomonadati</taxon>
        <taxon>Pseudomonadota</taxon>
        <taxon>Gammaproteobacteria</taxon>
        <taxon>Moraxellales</taxon>
        <taxon>Moraxellaceae</taxon>
        <taxon>Acinetobacter</taxon>
    </lineage>
</organism>
<protein>
    <submittedName>
        <fullName evidence="2">Uncharacterized protein</fullName>
    </submittedName>
</protein>